<dbReference type="Proteomes" id="UP001055879">
    <property type="component" value="Linkage Group LG01"/>
</dbReference>
<evidence type="ECO:0000313" key="1">
    <source>
        <dbReference type="EMBL" id="KAI3769725.1"/>
    </source>
</evidence>
<name>A0ACB9FF20_ARCLA</name>
<sequence length="66" mass="7376">MSSFGAISDVSRIRFSLNHTHTHTASTCGGRAVKRVSASEDSKLFHPANQQLNRLQISEENTSWFK</sequence>
<accession>A0ACB9FF20</accession>
<reference evidence="1 2" key="2">
    <citation type="journal article" date="2022" name="Mol. Ecol. Resour.">
        <title>The genomes of chicory, endive, great burdock and yacon provide insights into Asteraceae paleo-polyploidization history and plant inulin production.</title>
        <authorList>
            <person name="Fan W."/>
            <person name="Wang S."/>
            <person name="Wang H."/>
            <person name="Wang A."/>
            <person name="Jiang F."/>
            <person name="Liu H."/>
            <person name="Zhao H."/>
            <person name="Xu D."/>
            <person name="Zhang Y."/>
        </authorList>
    </citation>
    <scope>NUCLEOTIDE SEQUENCE [LARGE SCALE GENOMIC DNA]</scope>
    <source>
        <strain evidence="2">cv. Niubang</strain>
    </source>
</reference>
<gene>
    <name evidence="1" type="ORF">L6452_00838</name>
</gene>
<dbReference type="EMBL" id="CM042047">
    <property type="protein sequence ID" value="KAI3769725.1"/>
    <property type="molecule type" value="Genomic_DNA"/>
</dbReference>
<evidence type="ECO:0000313" key="2">
    <source>
        <dbReference type="Proteomes" id="UP001055879"/>
    </source>
</evidence>
<proteinExistence type="predicted"/>
<keyword evidence="2" id="KW-1185">Reference proteome</keyword>
<reference evidence="2" key="1">
    <citation type="journal article" date="2022" name="Mol. Ecol. Resour.">
        <title>The genomes of chicory, endive, great burdock and yacon provide insights into Asteraceae palaeo-polyploidization history and plant inulin production.</title>
        <authorList>
            <person name="Fan W."/>
            <person name="Wang S."/>
            <person name="Wang H."/>
            <person name="Wang A."/>
            <person name="Jiang F."/>
            <person name="Liu H."/>
            <person name="Zhao H."/>
            <person name="Xu D."/>
            <person name="Zhang Y."/>
        </authorList>
    </citation>
    <scope>NUCLEOTIDE SEQUENCE [LARGE SCALE GENOMIC DNA]</scope>
    <source>
        <strain evidence="2">cv. Niubang</strain>
    </source>
</reference>
<organism evidence="1 2">
    <name type="scientific">Arctium lappa</name>
    <name type="common">Greater burdock</name>
    <name type="synonym">Lappa major</name>
    <dbReference type="NCBI Taxonomy" id="4217"/>
    <lineage>
        <taxon>Eukaryota</taxon>
        <taxon>Viridiplantae</taxon>
        <taxon>Streptophyta</taxon>
        <taxon>Embryophyta</taxon>
        <taxon>Tracheophyta</taxon>
        <taxon>Spermatophyta</taxon>
        <taxon>Magnoliopsida</taxon>
        <taxon>eudicotyledons</taxon>
        <taxon>Gunneridae</taxon>
        <taxon>Pentapetalae</taxon>
        <taxon>asterids</taxon>
        <taxon>campanulids</taxon>
        <taxon>Asterales</taxon>
        <taxon>Asteraceae</taxon>
        <taxon>Carduoideae</taxon>
        <taxon>Cardueae</taxon>
        <taxon>Arctiinae</taxon>
        <taxon>Arctium</taxon>
    </lineage>
</organism>
<protein>
    <submittedName>
        <fullName evidence="1">Uncharacterized protein</fullName>
    </submittedName>
</protein>
<comment type="caution">
    <text evidence="1">The sequence shown here is derived from an EMBL/GenBank/DDBJ whole genome shotgun (WGS) entry which is preliminary data.</text>
</comment>